<dbReference type="GO" id="GO:0004672">
    <property type="term" value="F:protein kinase activity"/>
    <property type="evidence" value="ECO:0007669"/>
    <property type="project" value="InterPro"/>
</dbReference>
<dbReference type="RefSeq" id="WP_143005534.1">
    <property type="nucleotide sequence ID" value="NZ_FNJI01000028.1"/>
</dbReference>
<dbReference type="GO" id="GO:0005524">
    <property type="term" value="F:ATP binding"/>
    <property type="evidence" value="ECO:0007669"/>
    <property type="project" value="InterPro"/>
</dbReference>
<gene>
    <name evidence="3" type="ORF">SAMN05660330_03368</name>
</gene>
<dbReference type="SUPFAM" id="SSF56112">
    <property type="entry name" value="Protein kinase-like (PK-like)"/>
    <property type="match status" value="1"/>
</dbReference>
<reference evidence="3 4" key="1">
    <citation type="submission" date="2016-10" db="EMBL/GenBank/DDBJ databases">
        <authorList>
            <person name="de Groot N.N."/>
        </authorList>
    </citation>
    <scope>NUCLEOTIDE SEQUENCE [LARGE SCALE GENOMIC DNA]</scope>
    <source>
        <strain evidence="3 4">DSM 12130</strain>
    </source>
</reference>
<evidence type="ECO:0000313" key="3">
    <source>
        <dbReference type="EMBL" id="SDP60675.1"/>
    </source>
</evidence>
<dbReference type="Proteomes" id="UP000199073">
    <property type="component" value="Unassembled WGS sequence"/>
</dbReference>
<dbReference type="InterPro" id="IPR011009">
    <property type="entry name" value="Kinase-like_dom_sf"/>
</dbReference>
<organism evidence="3 4">
    <name type="scientific">Desulforhopalus singaporensis</name>
    <dbReference type="NCBI Taxonomy" id="91360"/>
    <lineage>
        <taxon>Bacteria</taxon>
        <taxon>Pseudomonadati</taxon>
        <taxon>Thermodesulfobacteriota</taxon>
        <taxon>Desulfobulbia</taxon>
        <taxon>Desulfobulbales</taxon>
        <taxon>Desulfocapsaceae</taxon>
        <taxon>Desulforhopalus</taxon>
    </lineage>
</organism>
<dbReference type="InterPro" id="IPR009003">
    <property type="entry name" value="Peptidase_S1_PA"/>
</dbReference>
<dbReference type="Pfam" id="PF13365">
    <property type="entry name" value="Trypsin_2"/>
    <property type="match status" value="1"/>
</dbReference>
<keyword evidence="1" id="KW-0812">Transmembrane</keyword>
<feature type="domain" description="Protein kinase" evidence="2">
    <location>
        <begin position="35"/>
        <end position="282"/>
    </location>
</feature>
<dbReference type="STRING" id="91360.SAMN05660330_03368"/>
<dbReference type="OrthoDB" id="9766361at2"/>
<evidence type="ECO:0000313" key="4">
    <source>
        <dbReference type="Proteomes" id="UP000199073"/>
    </source>
</evidence>
<dbReference type="Gene3D" id="1.25.40.10">
    <property type="entry name" value="Tetratricopeptide repeat domain"/>
    <property type="match status" value="1"/>
</dbReference>
<dbReference type="InterPro" id="IPR011990">
    <property type="entry name" value="TPR-like_helical_dom_sf"/>
</dbReference>
<keyword evidence="1" id="KW-1133">Transmembrane helix</keyword>
<proteinExistence type="predicted"/>
<sequence>MKLCPKCDQPVAEEITTCPSCGSSIVAGRKYIDDYRIVDILHEGHASLLCRAIRERTQELVMIRLFTDQAGVDAEVANRLEAELEELKKLPPEGFVNHYAIRKSSDGLWYRTSEWINSESWGSLLASGRLSSLATCIDLFHRMATILAQLHQQGHIIPHLILNDIIIVRDDSKQLNVKIDYKLSRFFDPKLDRPGPMLKKLLGSHPDIVNQRPFDFQTDIWSLGKIFVELLTADLEIDNYLGKIDELDLPGELEVLLKVMLADDPDIRPHSMDEVAASLARIKKSCSDLTPEGGQVEPSAPVRSMVRLSKMVKLLGLAVVLLCVFGVFSWYRLGQRPEDTSVVLEQYANRYAPSVAFLVTEYWVEVDNIRYYSNVAEGTAFLADAGGYLLTGRHVVCPWLEDPTFLGAVGQLRLRGMQPKFGYRIFLWFDGQKAFNRGARMLESPELTDIFSVETAFRTDGEPYLSIAGVAKPPLQTRQLITSPLRDDFAVLKIDHVPEGLQSLPLAPDMDPQKIPRMSPVIALGFPLGRRTQADIVNVSVTAGHVRRTFENLIHIDASIYGGNSGGPIIDSRGYVIGIVAGVAMDWLPGGRSIGTPMWDLGMVMPITNAVSLLGELKTGHVKWNGLVDFSAQKKVLEIREKAEESQWAQAVQEAEKALKENMQPSLVTAAAMMHFCVGDYRQAKKRFAQALSIDGEDYQARLMLYLIDWLTGMTTSGPHGRHLLQLNWQSAAEFQGYLAAVLKGDIDEQTALEGWYDDDERSWLHYVVALRMEKSGRMAQARRLLKESVLSAELDSWVLFLARARLSQLQKLQRASLRTKEQWASYNAELEEFRLQVKEDYRTKQKIEEQLEPFVLSIGGGAAGLDQRLALLEKMISLMPSNRSLLAALAYAYGGGGRWESALDYARSFLLSPGRENARRLGMELLEAGIMKKQGKEDEARQYLERYQRQTTEDWFITIVDCLLGKESETALRTMAGESPEKLLTAFTYLGFWEEGGGERDKAINHYKEALESFLDDWFEYNFARERIKTLRIPVPEQQRQ</sequence>
<dbReference type="PANTHER" id="PTHR43019">
    <property type="entry name" value="SERINE ENDOPROTEASE DEGS"/>
    <property type="match status" value="1"/>
</dbReference>
<keyword evidence="4" id="KW-1185">Reference proteome</keyword>
<dbReference type="InterPro" id="IPR000719">
    <property type="entry name" value="Prot_kinase_dom"/>
</dbReference>
<protein>
    <submittedName>
        <fullName evidence="3">Protein kinase domain-containing protein</fullName>
    </submittedName>
</protein>
<evidence type="ECO:0000256" key="1">
    <source>
        <dbReference type="SAM" id="Phobius"/>
    </source>
</evidence>
<dbReference type="SMART" id="SM00220">
    <property type="entry name" value="S_TKc"/>
    <property type="match status" value="1"/>
</dbReference>
<accession>A0A1H0U3U7</accession>
<dbReference type="PROSITE" id="PS50011">
    <property type="entry name" value="PROTEIN_KINASE_DOM"/>
    <property type="match status" value="1"/>
</dbReference>
<dbReference type="SUPFAM" id="SSF50494">
    <property type="entry name" value="Trypsin-like serine proteases"/>
    <property type="match status" value="1"/>
</dbReference>
<keyword evidence="3" id="KW-0418">Kinase</keyword>
<name>A0A1H0U3U7_9BACT</name>
<keyword evidence="3" id="KW-0808">Transferase</keyword>
<dbReference type="Gene3D" id="2.40.10.120">
    <property type="match status" value="1"/>
</dbReference>
<dbReference type="AlphaFoldDB" id="A0A1H0U3U7"/>
<keyword evidence="1" id="KW-0472">Membrane</keyword>
<dbReference type="EMBL" id="FNJI01000028">
    <property type="protein sequence ID" value="SDP60675.1"/>
    <property type="molecule type" value="Genomic_DNA"/>
</dbReference>
<dbReference type="Gene3D" id="1.10.510.10">
    <property type="entry name" value="Transferase(Phosphotransferase) domain 1"/>
    <property type="match status" value="1"/>
</dbReference>
<feature type="transmembrane region" description="Helical" evidence="1">
    <location>
        <begin position="312"/>
        <end position="331"/>
    </location>
</feature>
<evidence type="ECO:0000259" key="2">
    <source>
        <dbReference type="PROSITE" id="PS50011"/>
    </source>
</evidence>
<dbReference type="SUPFAM" id="SSF48452">
    <property type="entry name" value="TPR-like"/>
    <property type="match status" value="2"/>
</dbReference>